<dbReference type="RefSeq" id="WP_390296002.1">
    <property type="nucleotide sequence ID" value="NZ_JBHSFU010000006.1"/>
</dbReference>
<accession>A0ABV9DJN8</accession>
<feature type="binding site" evidence="11">
    <location>
        <position position="78"/>
    </location>
    <ligand>
        <name>substrate</name>
    </ligand>
</feature>
<dbReference type="InterPro" id="IPR031322">
    <property type="entry name" value="Shikimate/glucono_kinase"/>
</dbReference>
<keyword evidence="13" id="KW-1185">Reference proteome</keyword>
<comment type="similarity">
    <text evidence="2 11">Belongs to the shikimate kinase family.</text>
</comment>
<keyword evidence="8 11" id="KW-0067">ATP-binding</keyword>
<dbReference type="EC" id="2.7.1.71" evidence="3 11"/>
<dbReference type="Proteomes" id="UP001595989">
    <property type="component" value="Unassembled WGS sequence"/>
</dbReference>
<evidence type="ECO:0000256" key="4">
    <source>
        <dbReference type="ARBA" id="ARBA00022605"/>
    </source>
</evidence>
<evidence type="ECO:0000256" key="11">
    <source>
        <dbReference type="HAMAP-Rule" id="MF_00109"/>
    </source>
</evidence>
<dbReference type="Gene3D" id="3.40.50.300">
    <property type="entry name" value="P-loop containing nucleotide triphosphate hydrolases"/>
    <property type="match status" value="1"/>
</dbReference>
<feature type="binding site" evidence="11">
    <location>
        <begin position="11"/>
        <end position="16"/>
    </location>
    <ligand>
        <name>ATP</name>
        <dbReference type="ChEBI" id="CHEBI:30616"/>
    </ligand>
</feature>
<evidence type="ECO:0000256" key="5">
    <source>
        <dbReference type="ARBA" id="ARBA00022679"/>
    </source>
</evidence>
<dbReference type="PRINTS" id="PR01100">
    <property type="entry name" value="SHIKIMTKNASE"/>
</dbReference>
<feature type="binding site" evidence="11">
    <location>
        <position position="133"/>
    </location>
    <ligand>
        <name>substrate</name>
    </ligand>
</feature>
<comment type="pathway">
    <text evidence="1 11">Metabolic intermediate biosynthesis; chorismate biosynthesis; chorismate from D-erythrose 4-phosphate and phosphoenolpyruvate: step 5/7.</text>
</comment>
<evidence type="ECO:0000256" key="8">
    <source>
        <dbReference type="ARBA" id="ARBA00022840"/>
    </source>
</evidence>
<dbReference type="PANTHER" id="PTHR21087:SF16">
    <property type="entry name" value="SHIKIMATE KINASE 1, CHLOROPLASTIC"/>
    <property type="match status" value="1"/>
</dbReference>
<comment type="function">
    <text evidence="11">Catalyzes the specific phosphorylation of the 3-hydroxyl group of shikimic acid using ATP as a cosubstrate.</text>
</comment>
<comment type="cofactor">
    <cofactor evidence="11">
        <name>Mg(2+)</name>
        <dbReference type="ChEBI" id="CHEBI:18420"/>
    </cofactor>
    <text evidence="11">Binds 1 Mg(2+) ion per subunit.</text>
</comment>
<sequence length="170" mass="19501">MKNLFLTGFMGSGKTSVGAALSELTEVPVLDTDQMIEEKYDESIKEIFRKYGESTFRKYETEILADFPHKDCVISTGGGIVGKRDNIDSMKKSGYIIYLQTSFEEIARRLKNDTSRPLWNNNNGETKTLFDKRIKLYEEYADISIQTDYKSAREIAIEILAELDKQSLRE</sequence>
<reference evidence="13" key="1">
    <citation type="journal article" date="2019" name="Int. J. Syst. Evol. Microbiol.">
        <title>The Global Catalogue of Microorganisms (GCM) 10K type strain sequencing project: providing services to taxonomists for standard genome sequencing and annotation.</title>
        <authorList>
            <consortium name="The Broad Institute Genomics Platform"/>
            <consortium name="The Broad Institute Genome Sequencing Center for Infectious Disease"/>
            <person name="Wu L."/>
            <person name="Ma J."/>
        </authorList>
    </citation>
    <scope>NUCLEOTIDE SEQUENCE [LARGE SCALE GENOMIC DNA]</scope>
    <source>
        <strain evidence="13">CGMCC 4.7426</strain>
    </source>
</reference>
<keyword evidence="11" id="KW-0460">Magnesium</keyword>
<dbReference type="HAMAP" id="MF_00109">
    <property type="entry name" value="Shikimate_kinase"/>
    <property type="match status" value="1"/>
</dbReference>
<feature type="binding site" evidence="11">
    <location>
        <position position="57"/>
    </location>
    <ligand>
        <name>substrate</name>
    </ligand>
</feature>
<evidence type="ECO:0000256" key="7">
    <source>
        <dbReference type="ARBA" id="ARBA00022777"/>
    </source>
</evidence>
<dbReference type="SUPFAM" id="SSF52540">
    <property type="entry name" value="P-loop containing nucleoside triphosphate hydrolases"/>
    <property type="match status" value="1"/>
</dbReference>
<evidence type="ECO:0000256" key="3">
    <source>
        <dbReference type="ARBA" id="ARBA00012154"/>
    </source>
</evidence>
<evidence type="ECO:0000256" key="1">
    <source>
        <dbReference type="ARBA" id="ARBA00004842"/>
    </source>
</evidence>
<dbReference type="InterPro" id="IPR023000">
    <property type="entry name" value="Shikimate_kinase_CS"/>
</dbReference>
<evidence type="ECO:0000313" key="12">
    <source>
        <dbReference type="EMBL" id="MFC4558797.1"/>
    </source>
</evidence>
<feature type="binding site" evidence="11">
    <location>
        <position position="116"/>
    </location>
    <ligand>
        <name>ATP</name>
        <dbReference type="ChEBI" id="CHEBI:30616"/>
    </ligand>
</feature>
<keyword evidence="11" id="KW-0479">Metal-binding</keyword>
<gene>
    <name evidence="11" type="primary">aroK</name>
    <name evidence="12" type="ORF">ACFO3D_11305</name>
</gene>
<keyword evidence="11" id="KW-0963">Cytoplasm</keyword>
<evidence type="ECO:0000256" key="9">
    <source>
        <dbReference type="ARBA" id="ARBA00023141"/>
    </source>
</evidence>
<dbReference type="InterPro" id="IPR000623">
    <property type="entry name" value="Shikimate_kinase/TSH1"/>
</dbReference>
<comment type="subunit">
    <text evidence="11">Monomer.</text>
</comment>
<protein>
    <recommendedName>
        <fullName evidence="3 11">Shikimate kinase</fullName>
        <shortName evidence="11">SK</shortName>
        <ecNumber evidence="3 11">2.7.1.71</ecNumber>
    </recommendedName>
</protein>
<comment type="subcellular location">
    <subcellularLocation>
        <location evidence="11">Cytoplasm</location>
    </subcellularLocation>
</comment>
<evidence type="ECO:0000256" key="6">
    <source>
        <dbReference type="ARBA" id="ARBA00022741"/>
    </source>
</evidence>
<keyword evidence="4 11" id="KW-0028">Amino-acid biosynthesis</keyword>
<keyword evidence="5 11" id="KW-0808">Transferase</keyword>
<proteinExistence type="inferred from homology"/>
<dbReference type="CDD" id="cd00464">
    <property type="entry name" value="SK"/>
    <property type="match status" value="1"/>
</dbReference>
<dbReference type="PROSITE" id="PS01128">
    <property type="entry name" value="SHIKIMATE_KINASE"/>
    <property type="match status" value="1"/>
</dbReference>
<comment type="caution">
    <text evidence="11">Lacks conserved residue(s) required for the propagation of feature annotation.</text>
</comment>
<evidence type="ECO:0000256" key="2">
    <source>
        <dbReference type="ARBA" id="ARBA00006997"/>
    </source>
</evidence>
<dbReference type="PANTHER" id="PTHR21087">
    <property type="entry name" value="SHIKIMATE KINASE"/>
    <property type="match status" value="1"/>
</dbReference>
<feature type="binding site" evidence="11">
    <location>
        <position position="15"/>
    </location>
    <ligand>
        <name>Mg(2+)</name>
        <dbReference type="ChEBI" id="CHEBI:18420"/>
    </ligand>
</feature>
<comment type="catalytic activity">
    <reaction evidence="10 11">
        <text>shikimate + ATP = 3-phosphoshikimate + ADP + H(+)</text>
        <dbReference type="Rhea" id="RHEA:13121"/>
        <dbReference type="ChEBI" id="CHEBI:15378"/>
        <dbReference type="ChEBI" id="CHEBI:30616"/>
        <dbReference type="ChEBI" id="CHEBI:36208"/>
        <dbReference type="ChEBI" id="CHEBI:145989"/>
        <dbReference type="ChEBI" id="CHEBI:456216"/>
        <dbReference type="EC" id="2.7.1.71"/>
    </reaction>
</comment>
<feature type="binding site" evidence="11">
    <location>
        <position position="33"/>
    </location>
    <ligand>
        <name>substrate</name>
    </ligand>
</feature>
<organism evidence="12 13">
    <name type="scientific">Virgibacillus kekensis</name>
    <dbReference type="NCBI Taxonomy" id="202261"/>
    <lineage>
        <taxon>Bacteria</taxon>
        <taxon>Bacillati</taxon>
        <taxon>Bacillota</taxon>
        <taxon>Bacilli</taxon>
        <taxon>Bacillales</taxon>
        <taxon>Bacillaceae</taxon>
        <taxon>Virgibacillus</taxon>
    </lineage>
</organism>
<dbReference type="EMBL" id="JBHSFU010000006">
    <property type="protein sequence ID" value="MFC4558797.1"/>
    <property type="molecule type" value="Genomic_DNA"/>
</dbReference>
<dbReference type="InterPro" id="IPR027417">
    <property type="entry name" value="P-loop_NTPase"/>
</dbReference>
<dbReference type="Pfam" id="PF01202">
    <property type="entry name" value="SKI"/>
    <property type="match status" value="1"/>
</dbReference>
<comment type="caution">
    <text evidence="12">The sequence shown here is derived from an EMBL/GenBank/DDBJ whole genome shotgun (WGS) entry which is preliminary data.</text>
</comment>
<dbReference type="GO" id="GO:0004765">
    <property type="term" value="F:shikimate kinase activity"/>
    <property type="evidence" value="ECO:0007669"/>
    <property type="project" value="UniProtKB-EC"/>
</dbReference>
<evidence type="ECO:0000313" key="13">
    <source>
        <dbReference type="Proteomes" id="UP001595989"/>
    </source>
</evidence>
<keyword evidence="7 11" id="KW-0418">Kinase</keyword>
<name>A0ABV9DJN8_9BACI</name>
<keyword evidence="9 11" id="KW-0057">Aromatic amino acid biosynthesis</keyword>
<keyword evidence="6 11" id="KW-0547">Nucleotide-binding</keyword>
<evidence type="ECO:0000256" key="10">
    <source>
        <dbReference type="ARBA" id="ARBA00048567"/>
    </source>
</evidence>